<feature type="non-terminal residue" evidence="1">
    <location>
        <position position="1"/>
    </location>
</feature>
<dbReference type="Proteomes" id="UP001142489">
    <property type="component" value="Unassembled WGS sequence"/>
</dbReference>
<gene>
    <name evidence="1" type="ORF">JRQ81_019006</name>
</gene>
<name>A0A9Q0XQL8_9SAUR</name>
<evidence type="ECO:0000313" key="1">
    <source>
        <dbReference type="EMBL" id="KAJ7322719.1"/>
    </source>
</evidence>
<proteinExistence type="predicted"/>
<protein>
    <submittedName>
        <fullName evidence="1">Uncharacterized protein</fullName>
    </submittedName>
</protein>
<comment type="caution">
    <text evidence="1">The sequence shown here is derived from an EMBL/GenBank/DDBJ whole genome shotgun (WGS) entry which is preliminary data.</text>
</comment>
<sequence length="77" mass="9089">FDLCLRQRKIISQTLPKDLDEKVMLFHSFIIKQRKIHNCDLGDIENVDETPMTFDLPKQQNCSKFGKQNYLPQNHGK</sequence>
<reference evidence="1" key="1">
    <citation type="journal article" date="2023" name="DNA Res.">
        <title>Chromosome-level genome assembly of Phrynocephalus forsythii using third-generation DNA sequencing and Hi-C analysis.</title>
        <authorList>
            <person name="Qi Y."/>
            <person name="Zhao W."/>
            <person name="Zhao Y."/>
            <person name="Niu C."/>
            <person name="Cao S."/>
            <person name="Zhang Y."/>
        </authorList>
    </citation>
    <scope>NUCLEOTIDE SEQUENCE</scope>
    <source>
        <tissue evidence="1">Muscle</tissue>
    </source>
</reference>
<keyword evidence="2" id="KW-1185">Reference proteome</keyword>
<dbReference type="EMBL" id="JAPFRF010000009">
    <property type="protein sequence ID" value="KAJ7322719.1"/>
    <property type="molecule type" value="Genomic_DNA"/>
</dbReference>
<organism evidence="1 2">
    <name type="scientific">Phrynocephalus forsythii</name>
    <dbReference type="NCBI Taxonomy" id="171643"/>
    <lineage>
        <taxon>Eukaryota</taxon>
        <taxon>Metazoa</taxon>
        <taxon>Chordata</taxon>
        <taxon>Craniata</taxon>
        <taxon>Vertebrata</taxon>
        <taxon>Euteleostomi</taxon>
        <taxon>Lepidosauria</taxon>
        <taxon>Squamata</taxon>
        <taxon>Bifurcata</taxon>
        <taxon>Unidentata</taxon>
        <taxon>Episquamata</taxon>
        <taxon>Toxicofera</taxon>
        <taxon>Iguania</taxon>
        <taxon>Acrodonta</taxon>
        <taxon>Agamidae</taxon>
        <taxon>Agaminae</taxon>
        <taxon>Phrynocephalus</taxon>
    </lineage>
</organism>
<dbReference type="AlphaFoldDB" id="A0A9Q0XQL8"/>
<evidence type="ECO:0000313" key="2">
    <source>
        <dbReference type="Proteomes" id="UP001142489"/>
    </source>
</evidence>
<dbReference type="OrthoDB" id="5422061at2759"/>
<accession>A0A9Q0XQL8</accession>